<dbReference type="OrthoDB" id="1680906at2"/>
<dbReference type="STRING" id="638302.HMPREF0908_1067"/>
<name>C4V3H3_9FIRM</name>
<organism evidence="1 2">
    <name type="scientific">Selenomonas flueggei ATCC 43531</name>
    <dbReference type="NCBI Taxonomy" id="638302"/>
    <lineage>
        <taxon>Bacteria</taxon>
        <taxon>Bacillati</taxon>
        <taxon>Bacillota</taxon>
        <taxon>Negativicutes</taxon>
        <taxon>Selenomonadales</taxon>
        <taxon>Selenomonadaceae</taxon>
        <taxon>Selenomonas</taxon>
    </lineage>
</organism>
<dbReference type="Pfam" id="PF09148">
    <property type="entry name" value="DUF1934"/>
    <property type="match status" value="1"/>
</dbReference>
<proteinExistence type="predicted"/>
<dbReference type="AlphaFoldDB" id="C4V3H3"/>
<protein>
    <recommendedName>
        <fullName evidence="3">DUF1934 domain-containing protein</fullName>
    </recommendedName>
</protein>
<evidence type="ECO:0000313" key="1">
    <source>
        <dbReference type="EMBL" id="EEQ48587.1"/>
    </source>
</evidence>
<dbReference type="RefSeq" id="WP_006689801.1">
    <property type="nucleotide sequence ID" value="NZ_GG694006.1"/>
</dbReference>
<reference evidence="1 2" key="1">
    <citation type="submission" date="2009-04" db="EMBL/GenBank/DDBJ databases">
        <authorList>
            <person name="Qin X."/>
            <person name="Bachman B."/>
            <person name="Battles P."/>
            <person name="Bell A."/>
            <person name="Bess C."/>
            <person name="Bickham C."/>
            <person name="Chaboub L."/>
            <person name="Chen D."/>
            <person name="Coyle M."/>
            <person name="Deiros D.R."/>
            <person name="Dinh H."/>
            <person name="Forbes L."/>
            <person name="Fowler G."/>
            <person name="Francisco L."/>
            <person name="Fu Q."/>
            <person name="Gubbala S."/>
            <person name="Hale W."/>
            <person name="Han Y."/>
            <person name="Hemphill L."/>
            <person name="Highlander S.K."/>
            <person name="Hirani K."/>
            <person name="Hogues M."/>
            <person name="Jackson L."/>
            <person name="Jakkamsetti A."/>
            <person name="Javaid M."/>
            <person name="Jiang H."/>
            <person name="Korchina V."/>
            <person name="Kovar C."/>
            <person name="Lara F."/>
            <person name="Lee S."/>
            <person name="Mata R."/>
            <person name="Mathew T."/>
            <person name="Moen C."/>
            <person name="Morales K."/>
            <person name="Munidasa M."/>
            <person name="Nazareth L."/>
            <person name="Ngo R."/>
            <person name="Nguyen L."/>
            <person name="Okwuonu G."/>
            <person name="Ongeri F."/>
            <person name="Patil S."/>
            <person name="Petrosino J."/>
            <person name="Pham C."/>
            <person name="Pham P."/>
            <person name="Pu L.-L."/>
            <person name="Puazo M."/>
            <person name="Raj R."/>
            <person name="Reid J."/>
            <person name="Rouhana J."/>
            <person name="Saada N."/>
            <person name="Shang Y."/>
            <person name="Simmons D."/>
            <person name="Thornton R."/>
            <person name="Warren J."/>
            <person name="Weissenberger G."/>
            <person name="Zhang J."/>
            <person name="Zhang L."/>
            <person name="Zhou C."/>
            <person name="Zhu D."/>
            <person name="Muzny D."/>
            <person name="Worley K."/>
            <person name="Gibbs R."/>
        </authorList>
    </citation>
    <scope>NUCLEOTIDE SEQUENCE [LARGE SCALE GENOMIC DNA]</scope>
    <source>
        <strain evidence="1 2">ATCC 43531</strain>
    </source>
</reference>
<keyword evidence="2" id="KW-1185">Reference proteome</keyword>
<dbReference type="EMBL" id="ACLA01000014">
    <property type="protein sequence ID" value="EEQ48587.1"/>
    <property type="molecule type" value="Genomic_DNA"/>
</dbReference>
<dbReference type="HOGENOM" id="CLU_120388_0_0_9"/>
<accession>C4V3H3</accession>
<sequence>MKGAEQVRVFFRGRQVDAAGEESRITLSVMGRRFLRGESRYVSYDDAELIEGATVPTILRINTEEVRLQRRGVVRCTQSFVPGQERHGDYRTPYGRFSLSTLTRRLRVRTLSNGVEEAYIFYTLYVDGMRQSDNTLEIRIEPMQRRPNQGGYQTAD</sequence>
<dbReference type="Gene3D" id="2.40.128.20">
    <property type="match status" value="1"/>
</dbReference>
<dbReference type="InterPro" id="IPR015231">
    <property type="entry name" value="DUF1934"/>
</dbReference>
<gene>
    <name evidence="1" type="ORF">HMPREF0908_1067</name>
</gene>
<dbReference type="SUPFAM" id="SSF50814">
    <property type="entry name" value="Lipocalins"/>
    <property type="match status" value="1"/>
</dbReference>
<dbReference type="Proteomes" id="UP000005309">
    <property type="component" value="Unassembled WGS sequence"/>
</dbReference>
<dbReference type="InterPro" id="IPR012674">
    <property type="entry name" value="Calycin"/>
</dbReference>
<dbReference type="eggNOG" id="COG4506">
    <property type="taxonomic scope" value="Bacteria"/>
</dbReference>
<evidence type="ECO:0008006" key="3">
    <source>
        <dbReference type="Google" id="ProtNLM"/>
    </source>
</evidence>
<comment type="caution">
    <text evidence="1">The sequence shown here is derived from an EMBL/GenBank/DDBJ whole genome shotgun (WGS) entry which is preliminary data.</text>
</comment>
<evidence type="ECO:0000313" key="2">
    <source>
        <dbReference type="Proteomes" id="UP000005309"/>
    </source>
</evidence>